<dbReference type="AlphaFoldDB" id="A0A1H3I323"/>
<proteinExistence type="predicted"/>
<dbReference type="GeneID" id="78126027"/>
<keyword evidence="3" id="KW-1185">Reference proteome</keyword>
<dbReference type="InterPro" id="IPR010982">
    <property type="entry name" value="Lambda_DNA-bd_dom_sf"/>
</dbReference>
<dbReference type="RefSeq" id="WP_177170617.1">
    <property type="nucleotide sequence ID" value="NZ_CALJFH010000017.1"/>
</dbReference>
<dbReference type="CDD" id="cd00093">
    <property type="entry name" value="HTH_XRE"/>
    <property type="match status" value="1"/>
</dbReference>
<evidence type="ECO:0000313" key="3">
    <source>
        <dbReference type="Proteomes" id="UP000199026"/>
    </source>
</evidence>
<dbReference type="SUPFAM" id="SSF47413">
    <property type="entry name" value="lambda repressor-like DNA-binding domains"/>
    <property type="match status" value="1"/>
</dbReference>
<dbReference type="Pfam" id="PF01381">
    <property type="entry name" value="HTH_3"/>
    <property type="match status" value="1"/>
</dbReference>
<feature type="domain" description="HTH cro/C1-type" evidence="1">
    <location>
        <begin position="24"/>
        <end position="66"/>
    </location>
</feature>
<accession>A0A1H3I323</accession>
<sequence>MTHQDSKPLTGIPALAQDLTTPEAIRRAAGLTAEEMAALLGMGDYGYSAWERGARTPGGPALKLLALIATDPIKMIAALRKA</sequence>
<evidence type="ECO:0000259" key="1">
    <source>
        <dbReference type="PROSITE" id="PS50943"/>
    </source>
</evidence>
<organism evidence="2 3">
    <name type="scientific">Lentibacter algarum</name>
    <dbReference type="NCBI Taxonomy" id="576131"/>
    <lineage>
        <taxon>Bacteria</taxon>
        <taxon>Pseudomonadati</taxon>
        <taxon>Pseudomonadota</taxon>
        <taxon>Alphaproteobacteria</taxon>
        <taxon>Rhodobacterales</taxon>
        <taxon>Roseobacteraceae</taxon>
        <taxon>Lentibacter</taxon>
    </lineage>
</organism>
<gene>
    <name evidence="2" type="ORF">SAMN05444486_101794</name>
</gene>
<dbReference type="GO" id="GO:0003677">
    <property type="term" value="F:DNA binding"/>
    <property type="evidence" value="ECO:0007669"/>
    <property type="project" value="InterPro"/>
</dbReference>
<reference evidence="2 3" key="1">
    <citation type="submission" date="2016-10" db="EMBL/GenBank/DDBJ databases">
        <authorList>
            <person name="de Groot N.N."/>
        </authorList>
    </citation>
    <scope>NUCLEOTIDE SEQUENCE [LARGE SCALE GENOMIC DNA]</scope>
    <source>
        <strain evidence="2 3">DSM 24677</strain>
    </source>
</reference>
<dbReference type="Gene3D" id="1.10.260.40">
    <property type="entry name" value="lambda repressor-like DNA-binding domains"/>
    <property type="match status" value="1"/>
</dbReference>
<dbReference type="InterPro" id="IPR001387">
    <property type="entry name" value="Cro/C1-type_HTH"/>
</dbReference>
<evidence type="ECO:0000313" key="2">
    <source>
        <dbReference type="EMBL" id="SDY21498.1"/>
    </source>
</evidence>
<dbReference type="STRING" id="576131.SAMN05444486_101794"/>
<name>A0A1H3I323_9RHOB</name>
<dbReference type="Proteomes" id="UP000199026">
    <property type="component" value="Unassembled WGS sequence"/>
</dbReference>
<dbReference type="EMBL" id="FNPR01000001">
    <property type="protein sequence ID" value="SDY21498.1"/>
    <property type="molecule type" value="Genomic_DNA"/>
</dbReference>
<protein>
    <submittedName>
        <fullName evidence="2">Helix-turn-helix domain-containing protein</fullName>
    </submittedName>
</protein>
<dbReference type="PROSITE" id="PS50943">
    <property type="entry name" value="HTH_CROC1"/>
    <property type="match status" value="1"/>
</dbReference>